<feature type="domain" description="FAD dependent oxidoreductase" evidence="7">
    <location>
        <begin position="6"/>
        <end position="337"/>
    </location>
</feature>
<protein>
    <submittedName>
        <fullName evidence="8">FAD dependent oxidoreductase</fullName>
    </submittedName>
</protein>
<evidence type="ECO:0000256" key="1">
    <source>
        <dbReference type="ARBA" id="ARBA00001974"/>
    </source>
</evidence>
<reference evidence="9" key="1">
    <citation type="journal article" date="2014" name="Nat. Commun.">
        <title>Genomic adaptations of the halophilic Dead Sea filamentous fungus Eurotium rubrum.</title>
        <authorList>
            <person name="Kis-Papo T."/>
            <person name="Weig A.R."/>
            <person name="Riley R."/>
            <person name="Persoh D."/>
            <person name="Salamov A."/>
            <person name="Sun H."/>
            <person name="Lipzen A."/>
            <person name="Wasser S.P."/>
            <person name="Rambold G."/>
            <person name="Grigoriev I.V."/>
            <person name="Nevo E."/>
        </authorList>
    </citation>
    <scope>NUCLEOTIDE SEQUENCE [LARGE SCALE GENOMIC DNA]</scope>
    <source>
        <strain evidence="9">CBS 135680</strain>
    </source>
</reference>
<sequence length="352" mass="38490">MPPETIIVVGAGIIGLTTALTLQTHIFPSQSILLVARDFPSTTSLNYASPWAGAHYRPIPGTTPQALRESAQARRTYVAFKNIVAQEPAAGIKEVEGIEYLENPPKEYLERKGVEDAYSSYLDGFRELGSGQDDGLPDGVKWGARYKTFVVNSPVYCAHLLRRFVLNGGRTKTYDLAGLNEAFYFAENVKTVVNCSGMGLNDPKSFIIRGQTCLVRNPCPMTLTRQNSDGTWSFCIPRPLDGGTIIGGTKEPNNWDPNPSPETRAKLLSNAAEWFPFTAESKGQFDVMRDIVGRRPAREGGMRIEVERIANGKTIVHAYGAGGRGFELSVGVAADVVNLMFEKGVLRTKALL</sequence>
<comment type="cofactor">
    <cofactor evidence="1">
        <name>FAD</name>
        <dbReference type="ChEBI" id="CHEBI:57692"/>
    </cofactor>
</comment>
<comment type="similarity">
    <text evidence="2">Belongs to the DAMOX/DASOX family.</text>
</comment>
<keyword evidence="6" id="KW-1133">Transmembrane helix</keyword>
<dbReference type="Gene3D" id="3.40.50.720">
    <property type="entry name" value="NAD(P)-binding Rossmann-like Domain"/>
    <property type="match status" value="1"/>
</dbReference>
<keyword evidence="9" id="KW-1185">Reference proteome</keyword>
<dbReference type="GO" id="GO:0005737">
    <property type="term" value="C:cytoplasm"/>
    <property type="evidence" value="ECO:0007669"/>
    <property type="project" value="TreeGrafter"/>
</dbReference>
<dbReference type="SUPFAM" id="SSF54373">
    <property type="entry name" value="FAD-linked reductases, C-terminal domain"/>
    <property type="match status" value="1"/>
</dbReference>
<evidence type="ECO:0000256" key="4">
    <source>
        <dbReference type="ARBA" id="ARBA00022827"/>
    </source>
</evidence>
<gene>
    <name evidence="8" type="ORF">EURHEDRAFT_414895</name>
</gene>
<evidence type="ECO:0000256" key="5">
    <source>
        <dbReference type="ARBA" id="ARBA00023002"/>
    </source>
</evidence>
<dbReference type="PANTHER" id="PTHR11530:SF26">
    <property type="entry name" value="FAD DEPENDENT OXIDOREDUCTASE SUPERFAMILY (AFU_ORTHOLOGUE AFUA_5G13940)"/>
    <property type="match status" value="1"/>
</dbReference>
<name>A0A017S9S5_ASPRC</name>
<keyword evidence="3" id="KW-0285">Flavoprotein</keyword>
<dbReference type="InterPro" id="IPR023209">
    <property type="entry name" value="DAO"/>
</dbReference>
<dbReference type="HOGENOM" id="CLU_034311_2_0_1"/>
<dbReference type="InterPro" id="IPR006181">
    <property type="entry name" value="D-amino_acid_oxidase_CS"/>
</dbReference>
<dbReference type="AlphaFoldDB" id="A0A017S9S5"/>
<keyword evidence="4" id="KW-0274">FAD</keyword>
<evidence type="ECO:0000256" key="3">
    <source>
        <dbReference type="ARBA" id="ARBA00022630"/>
    </source>
</evidence>
<dbReference type="Proteomes" id="UP000019804">
    <property type="component" value="Unassembled WGS sequence"/>
</dbReference>
<dbReference type="Gene3D" id="3.30.9.10">
    <property type="entry name" value="D-Amino Acid Oxidase, subunit A, domain 2"/>
    <property type="match status" value="1"/>
</dbReference>
<accession>A0A017S9S5</accession>
<evidence type="ECO:0000256" key="2">
    <source>
        <dbReference type="ARBA" id="ARBA00006730"/>
    </source>
</evidence>
<dbReference type="SUPFAM" id="SSF51971">
    <property type="entry name" value="Nucleotide-binding domain"/>
    <property type="match status" value="1"/>
</dbReference>
<dbReference type="GO" id="GO:0003884">
    <property type="term" value="F:D-amino-acid oxidase activity"/>
    <property type="evidence" value="ECO:0007669"/>
    <property type="project" value="InterPro"/>
</dbReference>
<dbReference type="PANTHER" id="PTHR11530">
    <property type="entry name" value="D-AMINO ACID OXIDASE"/>
    <property type="match status" value="1"/>
</dbReference>
<dbReference type="GO" id="GO:0071949">
    <property type="term" value="F:FAD binding"/>
    <property type="evidence" value="ECO:0007669"/>
    <property type="project" value="InterPro"/>
</dbReference>
<dbReference type="STRING" id="1388766.A0A017S9S5"/>
<feature type="transmembrane region" description="Helical" evidence="6">
    <location>
        <begin position="6"/>
        <end position="27"/>
    </location>
</feature>
<dbReference type="RefSeq" id="XP_040636633.1">
    <property type="nucleotide sequence ID" value="XM_040782551.1"/>
</dbReference>
<evidence type="ECO:0000313" key="9">
    <source>
        <dbReference type="Proteomes" id="UP000019804"/>
    </source>
</evidence>
<dbReference type="Pfam" id="PF01266">
    <property type="entry name" value="DAO"/>
    <property type="match status" value="1"/>
</dbReference>
<keyword evidence="6" id="KW-0812">Transmembrane</keyword>
<dbReference type="OrthoDB" id="2015447at2759"/>
<dbReference type="GeneID" id="63697675"/>
<dbReference type="EMBL" id="KK088434">
    <property type="protein sequence ID" value="EYE92945.1"/>
    <property type="molecule type" value="Genomic_DNA"/>
</dbReference>
<dbReference type="GO" id="GO:0019478">
    <property type="term" value="P:D-amino acid catabolic process"/>
    <property type="evidence" value="ECO:0007669"/>
    <property type="project" value="TreeGrafter"/>
</dbReference>
<evidence type="ECO:0000259" key="7">
    <source>
        <dbReference type="Pfam" id="PF01266"/>
    </source>
</evidence>
<dbReference type="PROSITE" id="PS00677">
    <property type="entry name" value="DAO"/>
    <property type="match status" value="1"/>
</dbReference>
<dbReference type="PIRSF" id="PIRSF000189">
    <property type="entry name" value="D-aa_oxidase"/>
    <property type="match status" value="1"/>
</dbReference>
<organism evidence="8 9">
    <name type="scientific">Aspergillus ruber (strain CBS 135680)</name>
    <dbReference type="NCBI Taxonomy" id="1388766"/>
    <lineage>
        <taxon>Eukaryota</taxon>
        <taxon>Fungi</taxon>
        <taxon>Dikarya</taxon>
        <taxon>Ascomycota</taxon>
        <taxon>Pezizomycotina</taxon>
        <taxon>Eurotiomycetes</taxon>
        <taxon>Eurotiomycetidae</taxon>
        <taxon>Eurotiales</taxon>
        <taxon>Aspergillaceae</taxon>
        <taxon>Aspergillus</taxon>
        <taxon>Aspergillus subgen. Aspergillus</taxon>
    </lineage>
</organism>
<keyword evidence="5" id="KW-0560">Oxidoreductase</keyword>
<evidence type="ECO:0000313" key="8">
    <source>
        <dbReference type="EMBL" id="EYE92945.1"/>
    </source>
</evidence>
<keyword evidence="6" id="KW-0472">Membrane</keyword>
<dbReference type="InterPro" id="IPR006076">
    <property type="entry name" value="FAD-dep_OxRdtase"/>
</dbReference>
<evidence type="ECO:0000256" key="6">
    <source>
        <dbReference type="SAM" id="Phobius"/>
    </source>
</evidence>
<proteinExistence type="inferred from homology"/>